<protein>
    <submittedName>
        <fullName evidence="2">Glycosyl transferase family 2</fullName>
    </submittedName>
</protein>
<organism evidence="2 3">
    <name type="scientific">Archangium gephyra</name>
    <dbReference type="NCBI Taxonomy" id="48"/>
    <lineage>
        <taxon>Bacteria</taxon>
        <taxon>Pseudomonadati</taxon>
        <taxon>Myxococcota</taxon>
        <taxon>Myxococcia</taxon>
        <taxon>Myxococcales</taxon>
        <taxon>Cystobacterineae</taxon>
        <taxon>Archangiaceae</taxon>
        <taxon>Archangium</taxon>
    </lineage>
</organism>
<feature type="domain" description="Glycosyltransferase 2-like" evidence="1">
    <location>
        <begin position="8"/>
        <end position="136"/>
    </location>
</feature>
<reference evidence="2 3" key="1">
    <citation type="submission" date="2017-08" db="EMBL/GenBank/DDBJ databases">
        <title>Infants hospitalized years apart are colonized by the same room-sourced microbial strains.</title>
        <authorList>
            <person name="Brooks B."/>
            <person name="Olm M.R."/>
            <person name="Firek B.A."/>
            <person name="Baker R."/>
            <person name="Thomas B.C."/>
            <person name="Morowitz M.J."/>
            <person name="Banfield J.F."/>
        </authorList>
    </citation>
    <scope>NUCLEOTIDE SEQUENCE [LARGE SCALE GENOMIC DNA]</scope>
    <source>
        <strain evidence="2">S2_003_000_R2_14</strain>
    </source>
</reference>
<dbReference type="CDD" id="cd04179">
    <property type="entry name" value="DPM_DPG-synthase_like"/>
    <property type="match status" value="1"/>
</dbReference>
<dbReference type="SUPFAM" id="SSF53448">
    <property type="entry name" value="Nucleotide-diphospho-sugar transferases"/>
    <property type="match status" value="1"/>
</dbReference>
<evidence type="ECO:0000313" key="2">
    <source>
        <dbReference type="EMBL" id="PZR13529.1"/>
    </source>
</evidence>
<evidence type="ECO:0000259" key="1">
    <source>
        <dbReference type="Pfam" id="PF00535"/>
    </source>
</evidence>
<gene>
    <name evidence="2" type="ORF">DI536_12280</name>
</gene>
<name>A0A2W5TDD3_9BACT</name>
<accession>A0A2W5TDD3</accession>
<dbReference type="AlphaFoldDB" id="A0A2W5TDD3"/>
<comment type="caution">
    <text evidence="2">The sequence shown here is derived from an EMBL/GenBank/DDBJ whole genome shotgun (WGS) entry which is preliminary data.</text>
</comment>
<evidence type="ECO:0000313" key="3">
    <source>
        <dbReference type="Proteomes" id="UP000249061"/>
    </source>
</evidence>
<dbReference type="Gene3D" id="3.90.550.10">
    <property type="entry name" value="Spore Coat Polysaccharide Biosynthesis Protein SpsA, Chain A"/>
    <property type="match status" value="1"/>
</dbReference>
<dbReference type="InterPro" id="IPR029044">
    <property type="entry name" value="Nucleotide-diphossugar_trans"/>
</dbReference>
<dbReference type="EMBL" id="QFQP01000009">
    <property type="protein sequence ID" value="PZR13529.1"/>
    <property type="molecule type" value="Genomic_DNA"/>
</dbReference>
<proteinExistence type="predicted"/>
<dbReference type="GO" id="GO:0016740">
    <property type="term" value="F:transferase activity"/>
    <property type="evidence" value="ECO:0007669"/>
    <property type="project" value="UniProtKB-KW"/>
</dbReference>
<dbReference type="PANTHER" id="PTHR48090">
    <property type="entry name" value="UNDECAPRENYL-PHOSPHATE 4-DEOXY-4-FORMAMIDO-L-ARABINOSE TRANSFERASE-RELATED"/>
    <property type="match status" value="1"/>
</dbReference>
<keyword evidence="2" id="KW-0808">Transferase</keyword>
<dbReference type="InterPro" id="IPR050256">
    <property type="entry name" value="Glycosyltransferase_2"/>
</dbReference>
<sequence>MSASPQLSIVIPVYNEEAIVEQAAMELTAGLDSRGWDYEIIFAENGSRDRTQEILERMTQQNPRLKWFHSDRPNYGVALKAGIQKARGEIVVCDEIDLCDLVFYDAVVPTLLRKEADLIVGSKAAKGASDHRPMIRRVATRVHNGLLRVTLGFKGTDTHGLKAFRRDRLMPVIERCVVDMDVFASEFVVRAWRENLDVREIPIQLHEKRQPSIHLFRRVPNVLKNVARLVYVIRVRGE</sequence>
<dbReference type="Pfam" id="PF00535">
    <property type="entry name" value="Glycos_transf_2"/>
    <property type="match status" value="1"/>
</dbReference>
<dbReference type="InterPro" id="IPR001173">
    <property type="entry name" value="Glyco_trans_2-like"/>
</dbReference>
<dbReference type="Proteomes" id="UP000249061">
    <property type="component" value="Unassembled WGS sequence"/>
</dbReference>